<dbReference type="PANTHER" id="PTHR39450">
    <property type="entry name" value="MOLYBDOPTERIN OXIDOREDUCTASE, 4FE-4S CLUSTER-BINDING SUBUNIT"/>
    <property type="match status" value="1"/>
</dbReference>
<dbReference type="KEGG" id="vpy:HZI73_18045"/>
<dbReference type="Proteomes" id="UP000683246">
    <property type="component" value="Chromosome"/>
</dbReference>
<organism evidence="1 2">
    <name type="scientific">Vallitalea pronyensis</name>
    <dbReference type="NCBI Taxonomy" id="1348613"/>
    <lineage>
        <taxon>Bacteria</taxon>
        <taxon>Bacillati</taxon>
        <taxon>Bacillota</taxon>
        <taxon>Clostridia</taxon>
        <taxon>Lachnospirales</taxon>
        <taxon>Vallitaleaceae</taxon>
        <taxon>Vallitalea</taxon>
    </lineage>
</organism>
<sequence length="122" mass="13684">MKQEFTCIVCPVGCTLTVDEENHQIKVTGNQCKRGLEFGEKEYTRPMRILTTTVKIEGSLHKRLPVISKGEIPKEQLHQCLQALYELSIKAPIKRGDIVVEDICHTGVNIVASRGIEPLIND</sequence>
<dbReference type="InterPro" id="IPR036593">
    <property type="entry name" value="CPE0013-like_sf"/>
</dbReference>
<dbReference type="EMBL" id="CP058649">
    <property type="protein sequence ID" value="QUI24077.1"/>
    <property type="molecule type" value="Genomic_DNA"/>
</dbReference>
<name>A0A8J8MLJ7_9FIRM</name>
<proteinExistence type="predicted"/>
<reference evidence="1" key="1">
    <citation type="submission" date="2020-07" db="EMBL/GenBank/DDBJ databases">
        <title>Vallitalea pronyensis genome.</title>
        <authorList>
            <person name="Postec A."/>
        </authorList>
    </citation>
    <scope>NUCLEOTIDE SEQUENCE</scope>
    <source>
        <strain evidence="1">FatNI3</strain>
    </source>
</reference>
<keyword evidence="2" id="KW-1185">Reference proteome</keyword>
<evidence type="ECO:0000313" key="2">
    <source>
        <dbReference type="Proteomes" id="UP000683246"/>
    </source>
</evidence>
<accession>A0A8J8MLJ7</accession>
<gene>
    <name evidence="1" type="ORF">HZI73_18045</name>
</gene>
<evidence type="ECO:0000313" key="1">
    <source>
        <dbReference type="EMBL" id="QUI24077.1"/>
    </source>
</evidence>
<dbReference type="PANTHER" id="PTHR39450:SF1">
    <property type="entry name" value="DUF1667 DOMAIN-CONTAINING PROTEIN"/>
    <property type="match status" value="1"/>
</dbReference>
<protein>
    <submittedName>
        <fullName evidence="1">DUF1667 domain-containing protein</fullName>
    </submittedName>
</protein>
<dbReference type="Gene3D" id="3.10.530.10">
    <property type="entry name" value="CPE0013-like"/>
    <property type="match status" value="1"/>
</dbReference>
<dbReference type="AlphaFoldDB" id="A0A8J8MLJ7"/>
<dbReference type="InterPro" id="IPR012460">
    <property type="entry name" value="DUF1667"/>
</dbReference>
<dbReference type="CDD" id="cd06225">
    <property type="entry name" value="HAMP"/>
    <property type="match status" value="1"/>
</dbReference>
<dbReference type="RefSeq" id="WP_212694769.1">
    <property type="nucleotide sequence ID" value="NZ_CP058649.1"/>
</dbReference>
<dbReference type="SUPFAM" id="SSF160148">
    <property type="entry name" value="CPE0013-like"/>
    <property type="match status" value="1"/>
</dbReference>
<dbReference type="Pfam" id="PF07892">
    <property type="entry name" value="DUF1667"/>
    <property type="match status" value="1"/>
</dbReference>